<evidence type="ECO:0000313" key="7">
    <source>
        <dbReference type="EMBL" id="OOZ40192.1"/>
    </source>
</evidence>
<dbReference type="OrthoDB" id="9799649at2"/>
<protein>
    <submittedName>
        <fullName evidence="7">Cation transporter</fullName>
    </submittedName>
</protein>
<evidence type="ECO:0000256" key="4">
    <source>
        <dbReference type="ARBA" id="ARBA00023136"/>
    </source>
</evidence>
<feature type="transmembrane region" description="Helical" evidence="5">
    <location>
        <begin position="56"/>
        <end position="74"/>
    </location>
</feature>
<feature type="domain" description="Cation efflux protein transmembrane" evidence="6">
    <location>
        <begin position="26"/>
        <end position="201"/>
    </location>
</feature>
<keyword evidence="3 5" id="KW-1133">Transmembrane helix</keyword>
<dbReference type="Proteomes" id="UP000190198">
    <property type="component" value="Unassembled WGS sequence"/>
</dbReference>
<evidence type="ECO:0000259" key="6">
    <source>
        <dbReference type="Pfam" id="PF01545"/>
    </source>
</evidence>
<reference evidence="7 8" key="1">
    <citation type="submission" date="2016-11" db="EMBL/GenBank/DDBJ databases">
        <title>Mixed transmission modes and dynamic genome evolution in an obligate animal-bacterial symbiosis.</title>
        <authorList>
            <person name="Russell S.L."/>
            <person name="Corbett-Detig R.B."/>
            <person name="Cavanaugh C.M."/>
        </authorList>
    </citation>
    <scope>NUCLEOTIDE SEQUENCE [LARGE SCALE GENOMIC DNA]</scope>
    <source>
        <strain evidence="7">Sp-SM6</strain>
    </source>
</reference>
<dbReference type="Gene3D" id="1.20.1510.10">
    <property type="entry name" value="Cation efflux protein transmembrane domain"/>
    <property type="match status" value="1"/>
</dbReference>
<feature type="transmembrane region" description="Helical" evidence="5">
    <location>
        <begin position="176"/>
        <end position="194"/>
    </location>
</feature>
<keyword evidence="4 5" id="KW-0472">Membrane</keyword>
<feature type="transmembrane region" description="Helical" evidence="5">
    <location>
        <begin position="81"/>
        <end position="101"/>
    </location>
</feature>
<evidence type="ECO:0000256" key="5">
    <source>
        <dbReference type="SAM" id="Phobius"/>
    </source>
</evidence>
<dbReference type="GO" id="GO:0006829">
    <property type="term" value="P:zinc ion transport"/>
    <property type="evidence" value="ECO:0007669"/>
    <property type="project" value="UniProtKB-KW"/>
</dbReference>
<proteinExistence type="predicted"/>
<dbReference type="InterPro" id="IPR058533">
    <property type="entry name" value="Cation_efflux_TM"/>
</dbReference>
<dbReference type="Pfam" id="PF01545">
    <property type="entry name" value="Cation_efflux"/>
    <property type="match status" value="1"/>
</dbReference>
<keyword evidence="2 5" id="KW-0812">Transmembrane</keyword>
<sequence>MSGCCDGGCSVDALRDERQRATLKTVLGINAVMFIVIAGAALYSESTALLADSLDNFGDALTYGLSLYAVARGGNTKAKVALFKGILILLAALVVLAQIIYRLYVPSVPIFEVMGMFSLIGLAANSVCLFLLWRHRHEDVNMSSVWECSRNDIASNISVFLAAGAVWLTGSGWPDIAVAMALVLLLLRSAGRVISSAMVELRAAN</sequence>
<gene>
    <name evidence="7" type="ORF">BOW52_06220</name>
</gene>
<name>A0A1T2L546_9GAMM</name>
<dbReference type="InterPro" id="IPR027469">
    <property type="entry name" value="Cation_efflux_TMD_sf"/>
</dbReference>
<dbReference type="RefSeq" id="WP_078476945.1">
    <property type="nucleotide sequence ID" value="NZ_MPRK01000097.1"/>
</dbReference>
<feature type="transmembrane region" description="Helical" evidence="5">
    <location>
        <begin position="25"/>
        <end position="44"/>
    </location>
</feature>
<evidence type="ECO:0000256" key="1">
    <source>
        <dbReference type="ARBA" id="ARBA00004141"/>
    </source>
</evidence>
<organism evidence="7 8">
    <name type="scientific">Solemya elarraichensis gill symbiont</name>
    <dbReference type="NCBI Taxonomy" id="1918949"/>
    <lineage>
        <taxon>Bacteria</taxon>
        <taxon>Pseudomonadati</taxon>
        <taxon>Pseudomonadota</taxon>
        <taxon>Gammaproteobacteria</taxon>
        <taxon>sulfur-oxidizing symbionts</taxon>
    </lineage>
</organism>
<comment type="subcellular location">
    <subcellularLocation>
        <location evidence="1">Membrane</location>
        <topology evidence="1">Multi-pass membrane protein</topology>
    </subcellularLocation>
</comment>
<evidence type="ECO:0000256" key="3">
    <source>
        <dbReference type="ARBA" id="ARBA00022989"/>
    </source>
</evidence>
<feature type="transmembrane region" description="Helical" evidence="5">
    <location>
        <begin position="153"/>
        <end position="170"/>
    </location>
</feature>
<dbReference type="EMBL" id="MPRK01000097">
    <property type="protein sequence ID" value="OOZ40192.1"/>
    <property type="molecule type" value="Genomic_DNA"/>
</dbReference>
<keyword evidence="8" id="KW-1185">Reference proteome</keyword>
<dbReference type="SUPFAM" id="SSF161111">
    <property type="entry name" value="Cation efflux protein transmembrane domain-like"/>
    <property type="match status" value="1"/>
</dbReference>
<dbReference type="AlphaFoldDB" id="A0A1T2L546"/>
<evidence type="ECO:0000313" key="8">
    <source>
        <dbReference type="Proteomes" id="UP000190198"/>
    </source>
</evidence>
<dbReference type="GO" id="GO:0008324">
    <property type="term" value="F:monoatomic cation transmembrane transporter activity"/>
    <property type="evidence" value="ECO:0007669"/>
    <property type="project" value="InterPro"/>
</dbReference>
<comment type="caution">
    <text evidence="7">The sequence shown here is derived from an EMBL/GenBank/DDBJ whole genome shotgun (WGS) entry which is preliminary data.</text>
</comment>
<evidence type="ECO:0000256" key="2">
    <source>
        <dbReference type="ARBA" id="ARBA00022692"/>
    </source>
</evidence>
<accession>A0A1T2L546</accession>
<feature type="transmembrane region" description="Helical" evidence="5">
    <location>
        <begin position="113"/>
        <end position="133"/>
    </location>
</feature>
<dbReference type="GO" id="GO:0016020">
    <property type="term" value="C:membrane"/>
    <property type="evidence" value="ECO:0007669"/>
    <property type="project" value="UniProtKB-SubCell"/>
</dbReference>